<evidence type="ECO:0000313" key="2">
    <source>
        <dbReference type="EMBL" id="REC55482.1"/>
    </source>
</evidence>
<dbReference type="AlphaFoldDB" id="A0A3D9BPX1"/>
<proteinExistence type="predicted"/>
<evidence type="ECO:0000256" key="1">
    <source>
        <dbReference type="SAM" id="MobiDB-lite"/>
    </source>
</evidence>
<organism evidence="2 3">
    <name type="scientific">Rhodosalinus sediminis</name>
    <dbReference type="NCBI Taxonomy" id="1940533"/>
    <lineage>
        <taxon>Bacteria</taxon>
        <taxon>Pseudomonadati</taxon>
        <taxon>Pseudomonadota</taxon>
        <taxon>Alphaproteobacteria</taxon>
        <taxon>Rhodobacterales</taxon>
        <taxon>Paracoccaceae</taxon>
        <taxon>Rhodosalinus</taxon>
    </lineage>
</organism>
<reference evidence="2 3" key="1">
    <citation type="journal article" date="2017" name="Int. J. Syst. Evol. Microbiol.">
        <title>Rhodosalinus sediminis gen. nov., sp. nov., isolated from marine saltern.</title>
        <authorList>
            <person name="Guo L.Y."/>
            <person name="Ling S.K."/>
            <person name="Li C.M."/>
            <person name="Chen G.J."/>
            <person name="Du Z.J."/>
        </authorList>
    </citation>
    <scope>NUCLEOTIDE SEQUENCE [LARGE SCALE GENOMIC DNA]</scope>
    <source>
        <strain evidence="2 3">WDN1C137</strain>
    </source>
</reference>
<evidence type="ECO:0000313" key="3">
    <source>
        <dbReference type="Proteomes" id="UP000257131"/>
    </source>
</evidence>
<dbReference type="Proteomes" id="UP000257131">
    <property type="component" value="Unassembled WGS sequence"/>
</dbReference>
<sequence>MTEGNDPDARPEAGITAAPVQPGHAAAPDTPDRYAGFVERVGERPDGRAEAPARGLGGAIMDTARRNPVGTALTAAGVALLFAPRVERDDAARAYGRARDRVRDMADRATPEAEALTAQAKKRVDAAEQAAEDRIEAFRDRIEAGTEELGEAARARVVAARRRAIEARDRAADAAGHAGHRAEETARAGASDLRAAYREHPLMAGALAVAAGAALGAALPRTRAEDAHLGEMAQRLTTEAEELVRRERDRALGKADGALQETREMTGEAAEALRARMPRGDEAVEAAEEALRESADRVAERARRGARG</sequence>
<feature type="region of interest" description="Disordered" evidence="1">
    <location>
        <begin position="107"/>
        <end position="128"/>
    </location>
</feature>
<dbReference type="EMBL" id="QOHR01000018">
    <property type="protein sequence ID" value="REC55482.1"/>
    <property type="molecule type" value="Genomic_DNA"/>
</dbReference>
<evidence type="ECO:0008006" key="4">
    <source>
        <dbReference type="Google" id="ProtNLM"/>
    </source>
</evidence>
<feature type="region of interest" description="Disordered" evidence="1">
    <location>
        <begin position="1"/>
        <end position="33"/>
    </location>
</feature>
<feature type="region of interest" description="Disordered" evidence="1">
    <location>
        <begin position="274"/>
        <end position="308"/>
    </location>
</feature>
<dbReference type="Gene3D" id="1.20.120.20">
    <property type="entry name" value="Apolipoprotein"/>
    <property type="match status" value="1"/>
</dbReference>
<name>A0A3D9BPX1_9RHOB</name>
<dbReference type="RefSeq" id="WP_115980862.1">
    <property type="nucleotide sequence ID" value="NZ_QOHR01000018.1"/>
</dbReference>
<keyword evidence="3" id="KW-1185">Reference proteome</keyword>
<protein>
    <recommendedName>
        <fullName evidence="4">DUF3618 domain-containing protein</fullName>
    </recommendedName>
</protein>
<feature type="compositionally biased region" description="Basic and acidic residues" evidence="1">
    <location>
        <begin position="289"/>
        <end position="308"/>
    </location>
</feature>
<gene>
    <name evidence="2" type="ORF">DRV84_11660</name>
</gene>
<comment type="caution">
    <text evidence="2">The sequence shown here is derived from an EMBL/GenBank/DDBJ whole genome shotgun (WGS) entry which is preliminary data.</text>
</comment>
<accession>A0A3D9BPX1</accession>